<keyword evidence="6" id="KW-1185">Reference proteome</keyword>
<evidence type="ECO:0000313" key="6">
    <source>
        <dbReference type="Proteomes" id="UP001220964"/>
    </source>
</evidence>
<keyword evidence="1" id="KW-0813">Transport</keyword>
<evidence type="ECO:0000256" key="3">
    <source>
        <dbReference type="ARBA" id="ARBA00022840"/>
    </source>
</evidence>
<dbReference type="SUPFAM" id="SSF52540">
    <property type="entry name" value="P-loop containing nucleoside triphosphate hydrolases"/>
    <property type="match status" value="1"/>
</dbReference>
<dbReference type="PANTHER" id="PTHR42939:SF1">
    <property type="entry name" value="ABC TRANSPORTER ATP-BINDING PROTEIN ALBC-RELATED"/>
    <property type="match status" value="1"/>
</dbReference>
<dbReference type="Gene3D" id="3.40.50.300">
    <property type="entry name" value="P-loop containing nucleotide triphosphate hydrolases"/>
    <property type="match status" value="1"/>
</dbReference>
<dbReference type="Pfam" id="PF00005">
    <property type="entry name" value="ABC_tran"/>
    <property type="match status" value="1"/>
</dbReference>
<reference evidence="5" key="1">
    <citation type="submission" date="2023-03" db="EMBL/GenBank/DDBJ databases">
        <title>Multiphase analysis and comparison of six strains from genera Psychromarinibacter, Lutimaribacter, and Maritimibacter, including a novel species: Psychromarinibacter sediminicola sp. nov.</title>
        <authorList>
            <person name="Wang Y.-H."/>
            <person name="Ye M.-Q."/>
            <person name="Du Z.-J."/>
        </authorList>
    </citation>
    <scope>NUCLEOTIDE SEQUENCE</scope>
    <source>
        <strain evidence="5">C21-152</strain>
    </source>
</reference>
<dbReference type="PROSITE" id="PS00211">
    <property type="entry name" value="ABC_TRANSPORTER_1"/>
    <property type="match status" value="1"/>
</dbReference>
<proteinExistence type="predicted"/>
<dbReference type="PROSITE" id="PS50893">
    <property type="entry name" value="ABC_TRANSPORTER_2"/>
    <property type="match status" value="1"/>
</dbReference>
<dbReference type="EMBL" id="JARGYC010000050">
    <property type="protein sequence ID" value="MDF0602433.1"/>
    <property type="molecule type" value="Genomic_DNA"/>
</dbReference>
<protein>
    <submittedName>
        <fullName evidence="5">ABC transporter ATP-binding protein</fullName>
    </submittedName>
</protein>
<evidence type="ECO:0000256" key="1">
    <source>
        <dbReference type="ARBA" id="ARBA00022448"/>
    </source>
</evidence>
<dbReference type="InterPro" id="IPR027417">
    <property type="entry name" value="P-loop_NTPase"/>
</dbReference>
<dbReference type="CDD" id="cd03230">
    <property type="entry name" value="ABC_DR_subfamily_A"/>
    <property type="match status" value="1"/>
</dbReference>
<evidence type="ECO:0000313" key="5">
    <source>
        <dbReference type="EMBL" id="MDF0602433.1"/>
    </source>
</evidence>
<feature type="domain" description="ABC transporter" evidence="4">
    <location>
        <begin position="4"/>
        <end position="228"/>
    </location>
</feature>
<dbReference type="GO" id="GO:0005524">
    <property type="term" value="F:ATP binding"/>
    <property type="evidence" value="ECO:0007669"/>
    <property type="project" value="UniProtKB-KW"/>
</dbReference>
<dbReference type="GO" id="GO:0016887">
    <property type="term" value="F:ATP hydrolysis activity"/>
    <property type="evidence" value="ECO:0007669"/>
    <property type="project" value="InterPro"/>
</dbReference>
<dbReference type="InterPro" id="IPR051782">
    <property type="entry name" value="ABC_Transporter_VariousFunc"/>
</dbReference>
<name>A0AAE3NQM6_9RHOB</name>
<dbReference type="InterPro" id="IPR003593">
    <property type="entry name" value="AAA+_ATPase"/>
</dbReference>
<gene>
    <name evidence="5" type="ORF">P1J78_16965</name>
</gene>
<dbReference type="AlphaFoldDB" id="A0AAE3NQM6"/>
<accession>A0AAE3NQM6</accession>
<organism evidence="5 6">
    <name type="scientific">Psychromarinibacter sediminicola</name>
    <dbReference type="NCBI Taxonomy" id="3033385"/>
    <lineage>
        <taxon>Bacteria</taxon>
        <taxon>Pseudomonadati</taxon>
        <taxon>Pseudomonadota</taxon>
        <taxon>Alphaproteobacteria</taxon>
        <taxon>Rhodobacterales</taxon>
        <taxon>Paracoccaceae</taxon>
        <taxon>Psychromarinibacter</taxon>
    </lineage>
</organism>
<keyword evidence="2" id="KW-0547">Nucleotide-binding</keyword>
<dbReference type="Proteomes" id="UP001220964">
    <property type="component" value="Unassembled WGS sequence"/>
</dbReference>
<dbReference type="InterPro" id="IPR017871">
    <property type="entry name" value="ABC_transporter-like_CS"/>
</dbReference>
<dbReference type="InterPro" id="IPR003439">
    <property type="entry name" value="ABC_transporter-like_ATP-bd"/>
</dbReference>
<comment type="caution">
    <text evidence="5">The sequence shown here is derived from an EMBL/GenBank/DDBJ whole genome shotgun (WGS) entry which is preliminary data.</text>
</comment>
<evidence type="ECO:0000259" key="4">
    <source>
        <dbReference type="PROSITE" id="PS50893"/>
    </source>
</evidence>
<dbReference type="SMART" id="SM00382">
    <property type="entry name" value="AAA"/>
    <property type="match status" value="1"/>
</dbReference>
<dbReference type="PANTHER" id="PTHR42939">
    <property type="entry name" value="ABC TRANSPORTER ATP-BINDING PROTEIN ALBC-RELATED"/>
    <property type="match status" value="1"/>
</dbReference>
<keyword evidence="3 5" id="KW-0067">ATP-binding</keyword>
<sequence>MTILSLSNLTKRYGRDTALDAVDLELKAGERVALLGHNGAGKSTLMKLVLGLVDRSAGDISVAGHAPGSPVARALTAYLPENVAFHPALTGREQIRHYLRLRGGNPKDADALLDKVGLADAARRRIGTYSKGMRQRVGLAQALIGSPRLMVLDEPTSGLDPVSRREFYALLDELAARGTAILLSSHALSEVEARTDRIVILSKGRKVSEGTLGDLRTQAALPLTVHVRAKAGRESMVASAFPEATAAAGMLTLTCPQTAKLEMMTRLSGAADAIADFDVVPPGLDDIYAHISRRAA</sequence>
<dbReference type="RefSeq" id="WP_275568562.1">
    <property type="nucleotide sequence ID" value="NZ_JARGYC010000050.1"/>
</dbReference>
<evidence type="ECO:0000256" key="2">
    <source>
        <dbReference type="ARBA" id="ARBA00022741"/>
    </source>
</evidence>